<dbReference type="GO" id="GO:0005737">
    <property type="term" value="C:cytoplasm"/>
    <property type="evidence" value="ECO:0007669"/>
    <property type="project" value="UniProtKB-SubCell"/>
</dbReference>
<dbReference type="SUPFAM" id="SSF55979">
    <property type="entry name" value="DNA clamp"/>
    <property type="match status" value="1"/>
</dbReference>
<feature type="compositionally biased region" description="Basic and acidic residues" evidence="12">
    <location>
        <begin position="206"/>
        <end position="220"/>
    </location>
</feature>
<evidence type="ECO:0000256" key="9">
    <source>
        <dbReference type="ARBA" id="ARBA00023125"/>
    </source>
</evidence>
<keyword evidence="6" id="KW-0548">Nucleotidyltransferase</keyword>
<dbReference type="GO" id="GO:0008408">
    <property type="term" value="F:3'-5' exonuclease activity"/>
    <property type="evidence" value="ECO:0007669"/>
    <property type="project" value="InterPro"/>
</dbReference>
<keyword evidence="4" id="KW-0963">Cytoplasm</keyword>
<evidence type="ECO:0000256" key="8">
    <source>
        <dbReference type="ARBA" id="ARBA00022932"/>
    </source>
</evidence>
<sequence length="231" mass="25527">MTQPTILIDHLALKAASLIKAKSDIRYYLNGVYVEATKEQTIVVATDGHRLIALRSSAINEIEDDINLIIPEDALQRIIDGSVRNQRAIPATFQENGKWSIPLFKWAVEISFTPVPANYPVWRKVIPDSVSGVAADLNPKYLQDFQSAARVFFGLGSGHRFPSVEIAQNGDGAALVFPYMKDESFIGIVMPFKSEKATRTKPAWAQHDESKATFTDDKLPEPVAPTEEATA</sequence>
<proteinExistence type="inferred from homology"/>
<dbReference type="PANTHER" id="PTHR30478">
    <property type="entry name" value="DNA POLYMERASE III SUBUNIT BETA"/>
    <property type="match status" value="1"/>
</dbReference>
<feature type="domain" description="DNA polymerase III beta sliding clamp central" evidence="13">
    <location>
        <begin position="20"/>
        <end position="77"/>
    </location>
</feature>
<keyword evidence="7" id="KW-0235">DNA replication</keyword>
<evidence type="ECO:0000256" key="10">
    <source>
        <dbReference type="ARBA" id="ARBA00030988"/>
    </source>
</evidence>
<keyword evidence="15" id="KW-1185">Reference proteome</keyword>
<dbReference type="GO" id="GO:0003887">
    <property type="term" value="F:DNA-directed DNA polymerase activity"/>
    <property type="evidence" value="ECO:0007669"/>
    <property type="project" value="UniProtKB-KW"/>
</dbReference>
<protein>
    <recommendedName>
        <fullName evidence="3">Beta sliding clamp</fullName>
    </recommendedName>
    <alternativeName>
        <fullName evidence="11">Beta-clamp processivity factor</fullName>
    </alternativeName>
    <alternativeName>
        <fullName evidence="10">DNA polymerase III beta sliding clamp subunit</fullName>
    </alternativeName>
</protein>
<dbReference type="InterPro" id="IPR001001">
    <property type="entry name" value="DNA_polIII_beta"/>
</dbReference>
<evidence type="ECO:0000256" key="7">
    <source>
        <dbReference type="ARBA" id="ARBA00022705"/>
    </source>
</evidence>
<dbReference type="AlphaFoldDB" id="A0A261URR2"/>
<evidence type="ECO:0000259" key="13">
    <source>
        <dbReference type="Pfam" id="PF02767"/>
    </source>
</evidence>
<evidence type="ECO:0000256" key="3">
    <source>
        <dbReference type="ARBA" id="ARBA00021035"/>
    </source>
</evidence>
<evidence type="ECO:0000256" key="2">
    <source>
        <dbReference type="ARBA" id="ARBA00010752"/>
    </source>
</evidence>
<keyword evidence="8" id="KW-0239">DNA-directed DNA polymerase</keyword>
<dbReference type="PANTHER" id="PTHR30478:SF0">
    <property type="entry name" value="BETA SLIDING CLAMP"/>
    <property type="match status" value="1"/>
</dbReference>
<dbReference type="Pfam" id="PF02767">
    <property type="entry name" value="DNA_pol3_beta_2"/>
    <property type="match status" value="1"/>
</dbReference>
<dbReference type="RefSeq" id="WP_094837125.1">
    <property type="nucleotide sequence ID" value="NZ_NEVQ01000003.1"/>
</dbReference>
<accession>A0A261URR2</accession>
<name>A0A261URR2_9BORD</name>
<gene>
    <name evidence="14" type="ORF">CAL20_02760</name>
</gene>
<evidence type="ECO:0000313" key="14">
    <source>
        <dbReference type="EMBL" id="OZI64594.1"/>
    </source>
</evidence>
<dbReference type="GO" id="GO:0009360">
    <property type="term" value="C:DNA polymerase III complex"/>
    <property type="evidence" value="ECO:0007669"/>
    <property type="project" value="InterPro"/>
</dbReference>
<comment type="similarity">
    <text evidence="2">Belongs to the beta sliding clamp family.</text>
</comment>
<feature type="region of interest" description="Disordered" evidence="12">
    <location>
        <begin position="199"/>
        <end position="231"/>
    </location>
</feature>
<dbReference type="InterPro" id="IPR046938">
    <property type="entry name" value="DNA_clamp_sf"/>
</dbReference>
<comment type="subcellular location">
    <subcellularLocation>
        <location evidence="1">Cytoplasm</location>
    </subcellularLocation>
</comment>
<evidence type="ECO:0000256" key="1">
    <source>
        <dbReference type="ARBA" id="ARBA00004496"/>
    </source>
</evidence>
<dbReference type="Proteomes" id="UP000216885">
    <property type="component" value="Unassembled WGS sequence"/>
</dbReference>
<evidence type="ECO:0000256" key="4">
    <source>
        <dbReference type="ARBA" id="ARBA00022490"/>
    </source>
</evidence>
<dbReference type="Gene3D" id="3.10.150.10">
    <property type="entry name" value="DNA Polymerase III, subunit A, domain 2"/>
    <property type="match status" value="1"/>
</dbReference>
<dbReference type="EMBL" id="NEVQ01000003">
    <property type="protein sequence ID" value="OZI64594.1"/>
    <property type="molecule type" value="Genomic_DNA"/>
</dbReference>
<evidence type="ECO:0000256" key="5">
    <source>
        <dbReference type="ARBA" id="ARBA00022679"/>
    </source>
</evidence>
<organism evidence="14 15">
    <name type="scientific">Bordetella genomosp. 4</name>
    <dbReference type="NCBI Taxonomy" id="463044"/>
    <lineage>
        <taxon>Bacteria</taxon>
        <taxon>Pseudomonadati</taxon>
        <taxon>Pseudomonadota</taxon>
        <taxon>Betaproteobacteria</taxon>
        <taxon>Burkholderiales</taxon>
        <taxon>Alcaligenaceae</taxon>
        <taxon>Bordetella</taxon>
    </lineage>
</organism>
<dbReference type="GO" id="GO:0006271">
    <property type="term" value="P:DNA strand elongation involved in DNA replication"/>
    <property type="evidence" value="ECO:0007669"/>
    <property type="project" value="TreeGrafter"/>
</dbReference>
<comment type="caution">
    <text evidence="14">The sequence shown here is derived from an EMBL/GenBank/DDBJ whole genome shotgun (WGS) entry which is preliminary data.</text>
</comment>
<evidence type="ECO:0000256" key="6">
    <source>
        <dbReference type="ARBA" id="ARBA00022695"/>
    </source>
</evidence>
<keyword evidence="5" id="KW-0808">Transferase</keyword>
<evidence type="ECO:0000256" key="11">
    <source>
        <dbReference type="ARBA" id="ARBA00033276"/>
    </source>
</evidence>
<evidence type="ECO:0000256" key="12">
    <source>
        <dbReference type="SAM" id="MobiDB-lite"/>
    </source>
</evidence>
<evidence type="ECO:0000313" key="15">
    <source>
        <dbReference type="Proteomes" id="UP000216885"/>
    </source>
</evidence>
<dbReference type="InterPro" id="IPR022637">
    <property type="entry name" value="DNA_polIII_beta_cen"/>
</dbReference>
<reference evidence="14 15" key="1">
    <citation type="submission" date="2017-05" db="EMBL/GenBank/DDBJ databases">
        <title>Complete and WGS of Bordetella genogroups.</title>
        <authorList>
            <person name="Spilker T."/>
            <person name="LiPuma J."/>
        </authorList>
    </citation>
    <scope>NUCLEOTIDE SEQUENCE [LARGE SCALE GENOMIC DNA]</scope>
    <source>
        <strain evidence="14 15">AU9919</strain>
    </source>
</reference>
<keyword evidence="9" id="KW-0238">DNA-binding</keyword>
<dbReference type="GO" id="GO:0003677">
    <property type="term" value="F:DNA binding"/>
    <property type="evidence" value="ECO:0007669"/>
    <property type="project" value="UniProtKB-KW"/>
</dbReference>